<dbReference type="AlphaFoldDB" id="A0A833SPA1"/>
<reference evidence="1" key="1">
    <citation type="submission" date="2020-04" db="EMBL/GenBank/DDBJ databases">
        <title>Hybrid Assembly of Korean Phytophthora infestans isolates.</title>
        <authorList>
            <person name="Prokchorchik M."/>
            <person name="Lee Y."/>
            <person name="Seo J."/>
            <person name="Cho J.-H."/>
            <person name="Park Y.-E."/>
            <person name="Jang D.-C."/>
            <person name="Im J.-S."/>
            <person name="Choi J.-G."/>
            <person name="Park H.-J."/>
            <person name="Lee G.-B."/>
            <person name="Lee Y.-G."/>
            <person name="Hong S.-Y."/>
            <person name="Cho K."/>
            <person name="Sohn K.H."/>
        </authorList>
    </citation>
    <scope>NUCLEOTIDE SEQUENCE</scope>
    <source>
        <strain evidence="1">KR_1_A1</strain>
        <strain evidence="2">KR_2_A2</strain>
    </source>
</reference>
<gene>
    <name evidence="1" type="ORF">GN244_ATG18271</name>
    <name evidence="2" type="ORF">GN958_ATG13750</name>
</gene>
<dbReference type="Proteomes" id="UP000704712">
    <property type="component" value="Unassembled WGS sequence"/>
</dbReference>
<evidence type="ECO:0000313" key="2">
    <source>
        <dbReference type="EMBL" id="KAF4137066.1"/>
    </source>
</evidence>
<dbReference type="EMBL" id="WSZM01000728">
    <property type="protein sequence ID" value="KAF4029954.1"/>
    <property type="molecule type" value="Genomic_DNA"/>
</dbReference>
<protein>
    <submittedName>
        <fullName evidence="1">Uncharacterized protein</fullName>
    </submittedName>
</protein>
<evidence type="ECO:0000313" key="3">
    <source>
        <dbReference type="Proteomes" id="UP000602510"/>
    </source>
</evidence>
<comment type="caution">
    <text evidence="1">The sequence shown here is derived from an EMBL/GenBank/DDBJ whole genome shotgun (WGS) entry which is preliminary data.</text>
</comment>
<dbReference type="Proteomes" id="UP000602510">
    <property type="component" value="Unassembled WGS sequence"/>
</dbReference>
<sequence length="105" mass="11759">MHEVQNDARVMKAVVDEVDVCHWRGMAVSDEGNRALMHKFEFGMLNPCKYDADFARFVGEKLLGMGGVTTTEDQESNEQLDVGSLFGKQLEVKAELGRMGFWSVS</sequence>
<organism evidence="1 3">
    <name type="scientific">Phytophthora infestans</name>
    <name type="common">Potato late blight agent</name>
    <name type="synonym">Botrytis infestans</name>
    <dbReference type="NCBI Taxonomy" id="4787"/>
    <lineage>
        <taxon>Eukaryota</taxon>
        <taxon>Sar</taxon>
        <taxon>Stramenopiles</taxon>
        <taxon>Oomycota</taxon>
        <taxon>Peronosporomycetes</taxon>
        <taxon>Peronosporales</taxon>
        <taxon>Peronosporaceae</taxon>
        <taxon>Phytophthora</taxon>
    </lineage>
</organism>
<evidence type="ECO:0000313" key="1">
    <source>
        <dbReference type="EMBL" id="KAF4029954.1"/>
    </source>
</evidence>
<dbReference type="EMBL" id="JAACNO010001872">
    <property type="protein sequence ID" value="KAF4137066.1"/>
    <property type="molecule type" value="Genomic_DNA"/>
</dbReference>
<proteinExistence type="predicted"/>
<keyword evidence="3" id="KW-1185">Reference proteome</keyword>
<name>A0A833SPA1_PHYIN</name>
<accession>A0A833SPA1</accession>